<evidence type="ECO:0000256" key="1">
    <source>
        <dbReference type="SAM" id="MobiDB-lite"/>
    </source>
</evidence>
<sequence length="99" mass="11140">MEDSIEMTVTINRDSNPLLFEYLTNTKAGRRRAAVFKLLAENFLFLQQQNSVQTTTVSPREVESGRMTDASILQTPEGGRQGAIDEQDVRRSLMQFVSG</sequence>
<evidence type="ECO:0000313" key="2">
    <source>
        <dbReference type="EMBL" id="CAB3801814.1"/>
    </source>
</evidence>
<dbReference type="RefSeq" id="WP_175152520.1">
    <property type="nucleotide sequence ID" value="NZ_CADIKK010000031.1"/>
</dbReference>
<protein>
    <submittedName>
        <fullName evidence="2">Uncharacterized protein</fullName>
    </submittedName>
</protein>
<reference evidence="2 3" key="1">
    <citation type="submission" date="2020-04" db="EMBL/GenBank/DDBJ databases">
        <authorList>
            <person name="De Canck E."/>
        </authorList>
    </citation>
    <scope>NUCLEOTIDE SEQUENCE [LARGE SCALE GENOMIC DNA]</scope>
    <source>
        <strain evidence="2 3">LMG 28614</strain>
    </source>
</reference>
<dbReference type="EMBL" id="CADIKK010000031">
    <property type="protein sequence ID" value="CAB3801814.1"/>
    <property type="molecule type" value="Genomic_DNA"/>
</dbReference>
<accession>A0A6S7BJJ4</accession>
<keyword evidence="3" id="KW-1185">Reference proteome</keyword>
<dbReference type="Proteomes" id="UP000494365">
    <property type="component" value="Unassembled WGS sequence"/>
</dbReference>
<feature type="region of interest" description="Disordered" evidence="1">
    <location>
        <begin position="56"/>
        <end position="85"/>
    </location>
</feature>
<name>A0A6S7BJJ4_9BURK</name>
<evidence type="ECO:0000313" key="3">
    <source>
        <dbReference type="Proteomes" id="UP000494365"/>
    </source>
</evidence>
<organism evidence="2 3">
    <name type="scientific">Paraburkholderia ultramafica</name>
    <dbReference type="NCBI Taxonomy" id="1544867"/>
    <lineage>
        <taxon>Bacteria</taxon>
        <taxon>Pseudomonadati</taxon>
        <taxon>Pseudomonadota</taxon>
        <taxon>Betaproteobacteria</taxon>
        <taxon>Burkholderiales</taxon>
        <taxon>Burkholderiaceae</taxon>
        <taxon>Paraburkholderia</taxon>
    </lineage>
</organism>
<proteinExistence type="predicted"/>
<gene>
    <name evidence="2" type="ORF">LMG28614_05500</name>
</gene>
<dbReference type="AlphaFoldDB" id="A0A6S7BJJ4"/>